<feature type="region of interest" description="Disordered" evidence="1">
    <location>
        <begin position="43"/>
        <end position="63"/>
    </location>
</feature>
<feature type="compositionally biased region" description="Pro residues" evidence="1">
    <location>
        <begin position="45"/>
        <end position="54"/>
    </location>
</feature>
<accession>A0A498PTM4</accession>
<evidence type="ECO:0000313" key="3">
    <source>
        <dbReference type="Proteomes" id="UP000267289"/>
    </source>
</evidence>
<dbReference type="Proteomes" id="UP000267289">
    <property type="component" value="Unassembled WGS sequence"/>
</dbReference>
<keyword evidence="3" id="KW-1185">Reference proteome</keyword>
<protein>
    <submittedName>
        <fullName evidence="2">Uncharacterized protein</fullName>
    </submittedName>
</protein>
<evidence type="ECO:0000313" key="2">
    <source>
        <dbReference type="EMBL" id="VBA36298.1"/>
    </source>
</evidence>
<evidence type="ECO:0000256" key="1">
    <source>
        <dbReference type="SAM" id="MobiDB-lite"/>
    </source>
</evidence>
<reference evidence="2 3" key="1">
    <citation type="submission" date="2018-09" db="EMBL/GenBank/DDBJ databases">
        <authorList>
            <person name="Tagini F."/>
        </authorList>
    </citation>
    <scope>NUCLEOTIDE SEQUENCE [LARGE SCALE GENOMIC DNA]</scope>
    <source>
        <strain evidence="2 3">MK13</strain>
    </source>
</reference>
<organism evidence="2 3">
    <name type="scientific">Mycobacterium innocens</name>
    <dbReference type="NCBI Taxonomy" id="2341083"/>
    <lineage>
        <taxon>Bacteria</taxon>
        <taxon>Bacillati</taxon>
        <taxon>Actinomycetota</taxon>
        <taxon>Actinomycetes</taxon>
        <taxon>Mycobacteriales</taxon>
        <taxon>Mycobacteriaceae</taxon>
        <taxon>Mycobacterium</taxon>
    </lineage>
</organism>
<proteinExistence type="predicted"/>
<gene>
    <name evidence="2" type="ORF">LAUMK13_01053</name>
</gene>
<dbReference type="AlphaFoldDB" id="A0A498PTM4"/>
<dbReference type="EMBL" id="UPHQ01000044">
    <property type="protein sequence ID" value="VBA36298.1"/>
    <property type="molecule type" value="Genomic_DNA"/>
</dbReference>
<name>A0A498PTM4_9MYCO</name>
<sequence>MGVGVSMGNLTAPPAVVGLLTASHTPEQLASAVSPLPAGDSGFPMLPPLMPPPISAGSGWRKRKQPKYEDLEYGLELKGTVMPRPPSAG</sequence>